<evidence type="ECO:0000256" key="8">
    <source>
        <dbReference type="ARBA" id="ARBA00023214"/>
    </source>
</evidence>
<proteinExistence type="predicted"/>
<dbReference type="Pfam" id="PF00654">
    <property type="entry name" value="Voltage_CLC"/>
    <property type="match status" value="1"/>
</dbReference>
<reference evidence="11" key="1">
    <citation type="submission" date="2018-06" db="EMBL/GenBank/DDBJ databases">
        <authorList>
            <person name="Zhirakovskaya E."/>
        </authorList>
    </citation>
    <scope>NUCLEOTIDE SEQUENCE</scope>
</reference>
<feature type="transmembrane region" description="Helical" evidence="10">
    <location>
        <begin position="310"/>
        <end position="328"/>
    </location>
</feature>
<feature type="transmembrane region" description="Helical" evidence="10">
    <location>
        <begin position="235"/>
        <end position="258"/>
    </location>
</feature>
<keyword evidence="4 10" id="KW-1133">Transmembrane helix</keyword>
<dbReference type="AlphaFoldDB" id="A0A3B0RZN7"/>
<evidence type="ECO:0000256" key="7">
    <source>
        <dbReference type="ARBA" id="ARBA00023173"/>
    </source>
</evidence>
<keyword evidence="9" id="KW-0407">Ion channel</keyword>
<dbReference type="InterPro" id="IPR014743">
    <property type="entry name" value="Cl-channel_core"/>
</dbReference>
<feature type="transmembrane region" description="Helical" evidence="10">
    <location>
        <begin position="270"/>
        <end position="290"/>
    </location>
</feature>
<dbReference type="PRINTS" id="PR00762">
    <property type="entry name" value="CLCHANNEL"/>
</dbReference>
<evidence type="ECO:0000256" key="4">
    <source>
        <dbReference type="ARBA" id="ARBA00022989"/>
    </source>
</evidence>
<feature type="transmembrane region" description="Helical" evidence="10">
    <location>
        <begin position="21"/>
        <end position="47"/>
    </location>
</feature>
<protein>
    <recommendedName>
        <fullName evidence="12">Chloride channel protein</fullName>
    </recommendedName>
</protein>
<name>A0A3B0RZN7_9ZZZZ</name>
<dbReference type="CDD" id="cd00400">
    <property type="entry name" value="Voltage_gated_ClC"/>
    <property type="match status" value="1"/>
</dbReference>
<keyword evidence="3 10" id="KW-0812">Transmembrane</keyword>
<evidence type="ECO:0000256" key="5">
    <source>
        <dbReference type="ARBA" id="ARBA00023065"/>
    </source>
</evidence>
<dbReference type="PANTHER" id="PTHR43427:SF6">
    <property type="entry name" value="CHLORIDE CHANNEL PROTEIN CLC-E"/>
    <property type="match status" value="1"/>
</dbReference>
<dbReference type="PANTHER" id="PTHR43427">
    <property type="entry name" value="CHLORIDE CHANNEL PROTEIN CLC-E"/>
    <property type="match status" value="1"/>
</dbReference>
<evidence type="ECO:0000256" key="2">
    <source>
        <dbReference type="ARBA" id="ARBA00022448"/>
    </source>
</evidence>
<dbReference type="Gene3D" id="1.10.3080.10">
    <property type="entry name" value="Clc chloride channel"/>
    <property type="match status" value="1"/>
</dbReference>
<keyword evidence="6 10" id="KW-0472">Membrane</keyword>
<dbReference type="InterPro" id="IPR001807">
    <property type="entry name" value="ClC"/>
</dbReference>
<accession>A0A3B0RZN7</accession>
<keyword evidence="7" id="KW-0869">Chloride channel</keyword>
<evidence type="ECO:0000256" key="1">
    <source>
        <dbReference type="ARBA" id="ARBA00004141"/>
    </source>
</evidence>
<evidence type="ECO:0000313" key="11">
    <source>
        <dbReference type="EMBL" id="VAV99060.1"/>
    </source>
</evidence>
<organism evidence="11">
    <name type="scientific">hydrothermal vent metagenome</name>
    <dbReference type="NCBI Taxonomy" id="652676"/>
    <lineage>
        <taxon>unclassified sequences</taxon>
        <taxon>metagenomes</taxon>
        <taxon>ecological metagenomes</taxon>
    </lineage>
</organism>
<dbReference type="InterPro" id="IPR050368">
    <property type="entry name" value="ClC-type_chloride_channel"/>
</dbReference>
<dbReference type="SUPFAM" id="SSF81340">
    <property type="entry name" value="Clc chloride channel"/>
    <property type="match status" value="1"/>
</dbReference>
<evidence type="ECO:0000256" key="10">
    <source>
        <dbReference type="SAM" id="Phobius"/>
    </source>
</evidence>
<keyword evidence="8" id="KW-0868">Chloride</keyword>
<feature type="transmembrane region" description="Helical" evidence="10">
    <location>
        <begin position="59"/>
        <end position="81"/>
    </location>
</feature>
<evidence type="ECO:0000256" key="6">
    <source>
        <dbReference type="ARBA" id="ARBA00023136"/>
    </source>
</evidence>
<feature type="non-terminal residue" evidence="11">
    <location>
        <position position="346"/>
    </location>
</feature>
<keyword evidence="2" id="KW-0813">Transport</keyword>
<dbReference type="GO" id="GO:0005254">
    <property type="term" value="F:chloride channel activity"/>
    <property type="evidence" value="ECO:0007669"/>
    <property type="project" value="UniProtKB-KW"/>
</dbReference>
<evidence type="ECO:0000256" key="9">
    <source>
        <dbReference type="ARBA" id="ARBA00023303"/>
    </source>
</evidence>
<dbReference type="GO" id="GO:0034707">
    <property type="term" value="C:chloride channel complex"/>
    <property type="evidence" value="ECO:0007669"/>
    <property type="project" value="UniProtKB-KW"/>
</dbReference>
<feature type="transmembrane region" description="Helical" evidence="10">
    <location>
        <begin position="197"/>
        <end position="215"/>
    </location>
</feature>
<comment type="subcellular location">
    <subcellularLocation>
        <location evidence="1">Membrane</location>
        <topology evidence="1">Multi-pass membrane protein</topology>
    </subcellularLocation>
</comment>
<evidence type="ECO:0000256" key="3">
    <source>
        <dbReference type="ARBA" id="ARBA00022692"/>
    </source>
</evidence>
<evidence type="ECO:0008006" key="12">
    <source>
        <dbReference type="Google" id="ProtNLM"/>
    </source>
</evidence>
<keyword evidence="5" id="KW-0406">Ion transport</keyword>
<gene>
    <name evidence="11" type="ORF">MNBD_ACTINO02-3233</name>
</gene>
<dbReference type="EMBL" id="UOEK01000154">
    <property type="protein sequence ID" value="VAV99060.1"/>
    <property type="molecule type" value="Genomic_DNA"/>
</dbReference>
<sequence>MVMQRTTLRKALSAKLGQTRGSAGFLLAAAVVGVLVGLTSSALILTIEWADERLFNLRSLSYGLLFVAIITPIGIGISWFIERRWGPGIKGSGITETMVGLNLHSGYIPTRTVQTKLVATMATVGSGGSLGSEGPAVQVGSAIGSSLARYTNFGEDRIRSLVAAGAGAGIGASFNAPIAGMLFAMEVVLGNFAIRHINAVVIAAVSAAVTAKSLLGDDKLLSAPAHELQNAPELLLYLLLGLLAGSLGVLFIKMLKLAHTVRVSKRLPQIVRPLVAGLIIAGVSAVRPEVLGTGRVVVESMLSLDSTANLVWMTLLFLGVLKLAMAAVTEGGYGAGGVFMPSLFAG</sequence>